<name>A0A2J0Z0A8_RHIML</name>
<evidence type="ECO:0008006" key="3">
    <source>
        <dbReference type="Google" id="ProtNLM"/>
    </source>
</evidence>
<reference evidence="1 2" key="1">
    <citation type="submission" date="2017-06" db="EMBL/GenBank/DDBJ databases">
        <title>Ensifer strains isolated from leguminous trees and herbs display diverse denitrification phenotypes with some acting as strong N2O sinks.</title>
        <authorList>
            <person name="Woliy K."/>
            <person name="Mania D."/>
            <person name="Bakken L.R."/>
            <person name="Frostegard A."/>
        </authorList>
    </citation>
    <scope>NUCLEOTIDE SEQUENCE [LARGE SCALE GENOMIC DNA]</scope>
    <source>
        <strain evidence="1 2">AC50a</strain>
    </source>
</reference>
<evidence type="ECO:0000313" key="1">
    <source>
        <dbReference type="EMBL" id="PJR13955.1"/>
    </source>
</evidence>
<sequence>MSQEATIRRGVRNARYAAIPNHVFEDDRLSMEARWLLSYLLSKPDNWTVVIGDIIKKGNCGRDKARKMIAELVDAGYAEREQQREDGKFGASVLVIFDEPRAPAAAEIGSVANVPQTDLPVTASPAPVKSAHSNNLDLANTDCQNLREGGRGASEDGPDTEDPRKIDAAFWALVKDWPGFAGMPKEPARKAWFALTPDERREAAERFPRWLQLLKTQKKSHTPAPSTYFGEKLWMDVPAQEAVAKPANAMAAPFGKLWSAARISELLMAPTGIIAPPTQFQLSLIRQGKTTLDAVRAEQRMRCGWPAVNTMHERARERQGWLCPLVLEEAAQGFQQVHRDSEQLAVWRREHQRRGWPFPEGRLPDWVYFPPIEGEGDLDLLVAEAVERFRDQISEYLANRSKGDDHAA</sequence>
<gene>
    <name evidence="1" type="ORF">CEJ86_19635</name>
</gene>
<comment type="caution">
    <text evidence="1">The sequence shown here is derived from an EMBL/GenBank/DDBJ whole genome shotgun (WGS) entry which is preliminary data.</text>
</comment>
<organism evidence="1 2">
    <name type="scientific">Rhizobium meliloti</name>
    <name type="common">Ensifer meliloti</name>
    <name type="synonym">Sinorhizobium meliloti</name>
    <dbReference type="NCBI Taxonomy" id="382"/>
    <lineage>
        <taxon>Bacteria</taxon>
        <taxon>Pseudomonadati</taxon>
        <taxon>Pseudomonadota</taxon>
        <taxon>Alphaproteobacteria</taxon>
        <taxon>Hyphomicrobiales</taxon>
        <taxon>Rhizobiaceae</taxon>
        <taxon>Sinorhizobium/Ensifer group</taxon>
        <taxon>Sinorhizobium</taxon>
    </lineage>
</organism>
<proteinExistence type="predicted"/>
<dbReference type="Proteomes" id="UP000231987">
    <property type="component" value="Unassembled WGS sequence"/>
</dbReference>
<dbReference type="RefSeq" id="WP_100673013.1">
    <property type="nucleotide sequence ID" value="NZ_NJGD01000008.1"/>
</dbReference>
<evidence type="ECO:0000313" key="2">
    <source>
        <dbReference type="Proteomes" id="UP000231987"/>
    </source>
</evidence>
<accession>A0A2J0Z0A8</accession>
<dbReference type="AlphaFoldDB" id="A0A2J0Z0A8"/>
<dbReference type="EMBL" id="NJGD01000008">
    <property type="protein sequence ID" value="PJR13955.1"/>
    <property type="molecule type" value="Genomic_DNA"/>
</dbReference>
<protein>
    <recommendedName>
        <fullName evidence="3">Helix-turn-helix domain-containing protein</fullName>
    </recommendedName>
</protein>